<proteinExistence type="predicted"/>
<gene>
    <name evidence="1" type="ORF">M7I_6062</name>
</gene>
<name>H0ETJ8_GLAL7</name>
<dbReference type="Proteomes" id="UP000005446">
    <property type="component" value="Unassembled WGS sequence"/>
</dbReference>
<keyword evidence="2" id="KW-1185">Reference proteome</keyword>
<reference evidence="1 2" key="1">
    <citation type="journal article" date="2012" name="Eukaryot. Cell">
        <title>Genome sequence of the fungus Glarea lozoyensis: the first genome sequence of a species from the Helotiaceae family.</title>
        <authorList>
            <person name="Youssar L."/>
            <person name="Gruening B.A."/>
            <person name="Erxleben A."/>
            <person name="Guenther S."/>
            <person name="Huettel W."/>
        </authorList>
    </citation>
    <scope>NUCLEOTIDE SEQUENCE [LARGE SCALE GENOMIC DNA]</scope>
    <source>
        <strain evidence="2">ATCC 74030 / MF5533</strain>
    </source>
</reference>
<sequence length="115" mass="13418">MAILSGKYNRFRLRVALVSSIHVIIRFVEYIRIDVHCFRATDDRRGGPDADGKTNWRRRGPPSDNLRHILRVHRFYPECRLVQYIFSPFARRHFGNIEAEGQGGSSVSYSCNYCK</sequence>
<evidence type="ECO:0000313" key="2">
    <source>
        <dbReference type="Proteomes" id="UP000005446"/>
    </source>
</evidence>
<protein>
    <submittedName>
        <fullName evidence="1">Uncharacterized protein</fullName>
    </submittedName>
</protein>
<accession>H0ETJ8</accession>
<dbReference type="InParanoid" id="H0ETJ8"/>
<evidence type="ECO:0000313" key="1">
    <source>
        <dbReference type="EMBL" id="EHK98154.1"/>
    </source>
</evidence>
<dbReference type="AlphaFoldDB" id="H0ETJ8"/>
<dbReference type="EMBL" id="AGUE01000164">
    <property type="protein sequence ID" value="EHK98154.1"/>
    <property type="molecule type" value="Genomic_DNA"/>
</dbReference>
<comment type="caution">
    <text evidence="1">The sequence shown here is derived from an EMBL/GenBank/DDBJ whole genome shotgun (WGS) entry which is preliminary data.</text>
</comment>
<organism evidence="1 2">
    <name type="scientific">Glarea lozoyensis (strain ATCC 74030 / MF5533)</name>
    <dbReference type="NCBI Taxonomy" id="1104152"/>
    <lineage>
        <taxon>Eukaryota</taxon>
        <taxon>Fungi</taxon>
        <taxon>Dikarya</taxon>
        <taxon>Ascomycota</taxon>
        <taxon>Pezizomycotina</taxon>
        <taxon>Leotiomycetes</taxon>
        <taxon>Helotiales</taxon>
        <taxon>Helotiaceae</taxon>
        <taxon>Glarea</taxon>
    </lineage>
</organism>
<dbReference type="HOGENOM" id="CLU_2109293_0_0_1"/>